<evidence type="ECO:0008006" key="4">
    <source>
        <dbReference type="Google" id="ProtNLM"/>
    </source>
</evidence>
<dbReference type="EMBL" id="JAFBBU010000001">
    <property type="protein sequence ID" value="MBM7472318.1"/>
    <property type="molecule type" value="Genomic_DNA"/>
</dbReference>
<evidence type="ECO:0000313" key="3">
    <source>
        <dbReference type="Proteomes" id="UP000776164"/>
    </source>
</evidence>
<reference evidence="2 3" key="1">
    <citation type="submission" date="2021-01" db="EMBL/GenBank/DDBJ databases">
        <title>Sequencing the genomes of 1000 actinobacteria strains.</title>
        <authorList>
            <person name="Klenk H.-P."/>
        </authorList>
    </citation>
    <scope>NUCLEOTIDE SEQUENCE [LARGE SCALE GENOMIC DNA]</scope>
    <source>
        <strain evidence="2 3">DSM 13057</strain>
    </source>
</reference>
<keyword evidence="3" id="KW-1185">Reference proteome</keyword>
<evidence type="ECO:0000313" key="2">
    <source>
        <dbReference type="EMBL" id="MBM7472318.1"/>
    </source>
</evidence>
<gene>
    <name evidence="2" type="ORF">JOE66_001952</name>
</gene>
<protein>
    <recommendedName>
        <fullName evidence="4">Recombinase XerD</fullName>
    </recommendedName>
</protein>
<evidence type="ECO:0000256" key="1">
    <source>
        <dbReference type="SAM" id="MobiDB-lite"/>
    </source>
</evidence>
<proteinExistence type="predicted"/>
<name>A0ABS2L5H8_9MICO</name>
<organism evidence="2 3">
    <name type="scientific">Subtercola frigoramans</name>
    <dbReference type="NCBI Taxonomy" id="120298"/>
    <lineage>
        <taxon>Bacteria</taxon>
        <taxon>Bacillati</taxon>
        <taxon>Actinomycetota</taxon>
        <taxon>Actinomycetes</taxon>
        <taxon>Micrococcales</taxon>
        <taxon>Microbacteriaceae</taxon>
        <taxon>Subtercola</taxon>
    </lineage>
</organism>
<comment type="caution">
    <text evidence="2">The sequence shown here is derived from an EMBL/GenBank/DDBJ whole genome shotgun (WGS) entry which is preliminary data.</text>
</comment>
<dbReference type="RefSeq" id="WP_239518270.1">
    <property type="nucleotide sequence ID" value="NZ_BAAAHT010000013.1"/>
</dbReference>
<feature type="region of interest" description="Disordered" evidence="1">
    <location>
        <begin position="1"/>
        <end position="33"/>
    </location>
</feature>
<dbReference type="Proteomes" id="UP000776164">
    <property type="component" value="Unassembled WGS sequence"/>
</dbReference>
<accession>A0ABS2L5H8</accession>
<sequence>MTEHKPAGRPIRVGPTPPTTLEIMSAPARRGRPRTAGQLRCDRCGTMVAKIRVRWPDGAICGPCFTLGVRTRGACSNCGEDRLLPGRDPDGHPLCRDCAGISTNMTCKECGAEAERYGAGNCIRCVLRHDLTVLLKPNDPPDLRLRRLIEILATSARPESIHTWMRGNAANQILTMLGSRELTLEHASFDALPHSAAVEHLRDILTHHHMLPLQPDKSLANFERWLGERLTQLADRPTVQQPIEQFARWHHLKRLRSPKPGRNMITACLTARQEITEAGKFLTWLNDTHNITADQLRQQHVDEYLADGPSTKKHIRNFLHWLSRSQSRRRRVTTSYRKAITTPLITQDQRVELVANCLTFQQVALSTRVAALIFLLWAQPLNKISQLTSAAINTRPDGMRVTLGETESDVPTLIAGSIWNHISARGNQQTTNTGTNLLFPGYRAGQPIHPVTLAQRFHTLGIDTQRVRNTTLRDLTHQLDPRSLADLLGYSPRIIALHAARAATPMSDYITLKRENQRNLD</sequence>